<keyword evidence="8" id="KW-1015">Disulfide bond</keyword>
<dbReference type="Proteomes" id="UP000318833">
    <property type="component" value="Unassembled WGS sequence"/>
</dbReference>
<dbReference type="RefSeq" id="WP_143915961.1">
    <property type="nucleotide sequence ID" value="NZ_CANMIK010000013.1"/>
</dbReference>
<dbReference type="CDD" id="cd12921">
    <property type="entry name" value="VKOR_4"/>
    <property type="match status" value="1"/>
</dbReference>
<feature type="domain" description="Vitamin K epoxide reductase" evidence="11">
    <location>
        <begin position="157"/>
        <end position="290"/>
    </location>
</feature>
<feature type="transmembrane region" description="Helical" evidence="10">
    <location>
        <begin position="296"/>
        <end position="316"/>
    </location>
</feature>
<evidence type="ECO:0000259" key="11">
    <source>
        <dbReference type="SMART" id="SM00756"/>
    </source>
</evidence>
<dbReference type="Gene3D" id="1.20.1440.130">
    <property type="entry name" value="VKOR domain"/>
    <property type="match status" value="1"/>
</dbReference>
<keyword evidence="13" id="KW-1185">Reference proteome</keyword>
<dbReference type="OrthoDB" id="1100563at2"/>
<proteinExistence type="inferred from homology"/>
<name>A0A554VN33_9FLAO</name>
<dbReference type="Gene3D" id="3.40.30.10">
    <property type="entry name" value="Glutaredoxin"/>
    <property type="match status" value="1"/>
</dbReference>
<evidence type="ECO:0000256" key="9">
    <source>
        <dbReference type="ARBA" id="ARBA00023284"/>
    </source>
</evidence>
<dbReference type="InterPro" id="IPR038354">
    <property type="entry name" value="VKOR_sf"/>
</dbReference>
<feature type="transmembrane region" description="Helical" evidence="10">
    <location>
        <begin position="268"/>
        <end position="290"/>
    </location>
</feature>
<evidence type="ECO:0000256" key="10">
    <source>
        <dbReference type="SAM" id="Phobius"/>
    </source>
</evidence>
<accession>A0A554VN33</accession>
<evidence type="ECO:0000256" key="6">
    <source>
        <dbReference type="ARBA" id="ARBA00023002"/>
    </source>
</evidence>
<protein>
    <recommendedName>
        <fullName evidence="11">Vitamin K epoxide reductase domain-containing protein</fullName>
    </recommendedName>
</protein>
<organism evidence="12 13">
    <name type="scientific">Aquimarina algiphila</name>
    <dbReference type="NCBI Taxonomy" id="2047982"/>
    <lineage>
        <taxon>Bacteria</taxon>
        <taxon>Pseudomonadati</taxon>
        <taxon>Bacteroidota</taxon>
        <taxon>Flavobacteriia</taxon>
        <taxon>Flavobacteriales</taxon>
        <taxon>Flavobacteriaceae</taxon>
        <taxon>Aquimarina</taxon>
    </lineage>
</organism>
<evidence type="ECO:0000256" key="2">
    <source>
        <dbReference type="ARBA" id="ARBA00006214"/>
    </source>
</evidence>
<evidence type="ECO:0000256" key="5">
    <source>
        <dbReference type="ARBA" id="ARBA00022989"/>
    </source>
</evidence>
<reference evidence="12 13" key="1">
    <citation type="submission" date="2019-07" db="EMBL/GenBank/DDBJ databases">
        <title>The draft genome sequence of Aquimarina algiphila M91.</title>
        <authorList>
            <person name="Meng X."/>
        </authorList>
    </citation>
    <scope>NUCLEOTIDE SEQUENCE [LARGE SCALE GENOMIC DNA]</scope>
    <source>
        <strain evidence="12 13">M91</strain>
    </source>
</reference>
<sequence>MKNNIEKIVETVLVQNRIGNYEKKDLELQLQIHPNYPSFQSITDTLDYFDIDNIAVEVPLDALDQLPKSFVTLVKTAESSEEIVTAIKKNQNIEIKHSSLKKKKFTLEEFKEIWIPKVIAVEYNSKQSLLSNGSFLQNLLAITLIAGLVLLAISRVWTIDQILFLIVSLVGVTFSFFALRESLGIQSQTIHQFCTSVGNTNCGDVINNNSGKLFKNFSLADAGIVFFSALTLYQIFYGFTSVLLIPALAGIPFVLYSIYSQAFIIKKWCAICLAMVAVSIGLTIIALRSLQFDIDISQISGFLIVTTLFTSIYLFAKEKMVENKTFKGDNLKLNHFKRDSQIFNHLLSLSEKIEDNSTIENEIVLGNPNAPFKIISLTNPMCGYCKDAFEAYTRTLKAMGDQLQIIIRLNVKTDDLENKATQIALILFDIYQNKGADEFIIAYNNWFADRTHSKWIKKYGLPAKNPGYISVLDKQSEWAEKNNLYYTPASLINDTIYPKKYSYSEFFHFMNIMIENHNDVIENQEPVEI</sequence>
<dbReference type="GO" id="GO:0016491">
    <property type="term" value="F:oxidoreductase activity"/>
    <property type="evidence" value="ECO:0007669"/>
    <property type="project" value="UniProtKB-KW"/>
</dbReference>
<comment type="similarity">
    <text evidence="2">Belongs to the VKOR family.</text>
</comment>
<keyword evidence="7 10" id="KW-0472">Membrane</keyword>
<dbReference type="Pfam" id="PF13462">
    <property type="entry name" value="Thioredoxin_4"/>
    <property type="match status" value="1"/>
</dbReference>
<dbReference type="GO" id="GO:0048038">
    <property type="term" value="F:quinone binding"/>
    <property type="evidence" value="ECO:0007669"/>
    <property type="project" value="UniProtKB-KW"/>
</dbReference>
<comment type="subcellular location">
    <subcellularLocation>
        <location evidence="1">Membrane</location>
        <topology evidence="1">Multi-pass membrane protein</topology>
    </subcellularLocation>
</comment>
<evidence type="ECO:0000313" key="13">
    <source>
        <dbReference type="Proteomes" id="UP000318833"/>
    </source>
</evidence>
<evidence type="ECO:0000256" key="4">
    <source>
        <dbReference type="ARBA" id="ARBA00022719"/>
    </source>
</evidence>
<dbReference type="InterPro" id="IPR012336">
    <property type="entry name" value="Thioredoxin-like_fold"/>
</dbReference>
<feature type="transmembrane region" description="Helical" evidence="10">
    <location>
        <begin position="242"/>
        <end position="259"/>
    </location>
</feature>
<dbReference type="SUPFAM" id="SSF52833">
    <property type="entry name" value="Thioredoxin-like"/>
    <property type="match status" value="1"/>
</dbReference>
<comment type="caution">
    <text evidence="12">The sequence shown here is derived from an EMBL/GenBank/DDBJ whole genome shotgun (WGS) entry which is preliminary data.</text>
</comment>
<feature type="transmembrane region" description="Helical" evidence="10">
    <location>
        <begin position="135"/>
        <end position="156"/>
    </location>
</feature>
<dbReference type="AlphaFoldDB" id="A0A554VN33"/>
<dbReference type="EMBL" id="VLNR01000011">
    <property type="protein sequence ID" value="TSE09769.1"/>
    <property type="molecule type" value="Genomic_DNA"/>
</dbReference>
<dbReference type="Pfam" id="PF07884">
    <property type="entry name" value="VKOR"/>
    <property type="match status" value="1"/>
</dbReference>
<evidence type="ECO:0000313" key="12">
    <source>
        <dbReference type="EMBL" id="TSE09769.1"/>
    </source>
</evidence>
<dbReference type="InterPro" id="IPR012932">
    <property type="entry name" value="VKOR"/>
</dbReference>
<feature type="transmembrane region" description="Helical" evidence="10">
    <location>
        <begin position="162"/>
        <end position="179"/>
    </location>
</feature>
<gene>
    <name evidence="12" type="ORF">FOF46_07075</name>
</gene>
<evidence type="ECO:0000256" key="8">
    <source>
        <dbReference type="ARBA" id="ARBA00023157"/>
    </source>
</evidence>
<keyword evidence="9" id="KW-0676">Redox-active center</keyword>
<keyword evidence="6" id="KW-0560">Oxidoreductase</keyword>
<evidence type="ECO:0000256" key="3">
    <source>
        <dbReference type="ARBA" id="ARBA00022692"/>
    </source>
</evidence>
<evidence type="ECO:0000256" key="1">
    <source>
        <dbReference type="ARBA" id="ARBA00004141"/>
    </source>
</evidence>
<evidence type="ECO:0000256" key="7">
    <source>
        <dbReference type="ARBA" id="ARBA00023136"/>
    </source>
</evidence>
<keyword evidence="5 10" id="KW-1133">Transmembrane helix</keyword>
<dbReference type="SMART" id="SM00756">
    <property type="entry name" value="VKc"/>
    <property type="match status" value="1"/>
</dbReference>
<keyword evidence="4" id="KW-0874">Quinone</keyword>
<dbReference type="InterPro" id="IPR036249">
    <property type="entry name" value="Thioredoxin-like_sf"/>
</dbReference>
<keyword evidence="3 10" id="KW-0812">Transmembrane</keyword>
<dbReference type="GO" id="GO:0016020">
    <property type="term" value="C:membrane"/>
    <property type="evidence" value="ECO:0007669"/>
    <property type="project" value="UniProtKB-SubCell"/>
</dbReference>